<reference evidence="17" key="2">
    <citation type="submission" date="2022-06" db="UniProtKB">
        <authorList>
            <consortium name="EnsemblMetazoa"/>
        </authorList>
    </citation>
    <scope>IDENTIFICATION</scope>
    <source>
        <strain evidence="17">p50T (Dazao)</strain>
    </source>
</reference>
<dbReference type="GO" id="GO:0043565">
    <property type="term" value="F:sequence-specific DNA binding"/>
    <property type="evidence" value="ECO:0007669"/>
    <property type="project" value="InterPro"/>
</dbReference>
<dbReference type="SMART" id="SM00355">
    <property type="entry name" value="ZnF_C2H2"/>
    <property type="match status" value="4"/>
</dbReference>
<keyword evidence="9" id="KW-0804">Transcription</keyword>
<evidence type="ECO:0000256" key="13">
    <source>
        <dbReference type="PROSITE-ProRule" id="PRU00309"/>
    </source>
</evidence>
<feature type="region of interest" description="Disordered" evidence="14">
    <location>
        <begin position="585"/>
        <end position="604"/>
    </location>
</feature>
<keyword evidence="3" id="KW-0479">Metal-binding</keyword>
<feature type="domain" description="C2H2-type" evidence="15">
    <location>
        <begin position="500"/>
        <end position="527"/>
    </location>
</feature>
<comment type="subcellular location">
    <subcellularLocation>
        <location evidence="1">Nucleus</location>
        <location evidence="1">Nucleoplasm</location>
    </subcellularLocation>
</comment>
<feature type="region of interest" description="Disordered" evidence="14">
    <location>
        <begin position="330"/>
        <end position="356"/>
    </location>
</feature>
<feature type="domain" description="C2H2-type" evidence="15">
    <location>
        <begin position="528"/>
        <end position="555"/>
    </location>
</feature>
<keyword evidence="7" id="KW-0175">Coiled coil</keyword>
<evidence type="ECO:0000313" key="18">
    <source>
        <dbReference type="Proteomes" id="UP000005204"/>
    </source>
</evidence>
<evidence type="ECO:0000256" key="6">
    <source>
        <dbReference type="ARBA" id="ARBA00023015"/>
    </source>
</evidence>
<evidence type="ECO:0000256" key="14">
    <source>
        <dbReference type="SAM" id="MobiDB-lite"/>
    </source>
</evidence>
<keyword evidence="10" id="KW-0539">Nucleus</keyword>
<feature type="region of interest" description="Disordered" evidence="14">
    <location>
        <begin position="243"/>
        <end position="295"/>
    </location>
</feature>
<reference evidence="18" key="1">
    <citation type="journal article" date="2008" name="Insect Biochem. Mol. Biol.">
        <title>The genome of a lepidopteran model insect, the silkworm Bombyx mori.</title>
        <authorList>
            <consortium name="International Silkworm Genome Consortium"/>
        </authorList>
    </citation>
    <scope>NUCLEOTIDE SEQUENCE [LARGE SCALE GENOMIC DNA]</scope>
    <source>
        <strain evidence="18">p50T</strain>
    </source>
</reference>
<keyword evidence="6" id="KW-0805">Transcription regulation</keyword>
<dbReference type="PROSITE" id="PS50157">
    <property type="entry name" value="ZINC_FINGER_C2H2_2"/>
    <property type="match status" value="2"/>
</dbReference>
<dbReference type="InterPro" id="IPR026516">
    <property type="entry name" value="THAP1/10"/>
</dbReference>
<dbReference type="OrthoDB" id="7312725at2759"/>
<dbReference type="Proteomes" id="UP000005204">
    <property type="component" value="Unassembled WGS sequence"/>
</dbReference>
<evidence type="ECO:0000256" key="2">
    <source>
        <dbReference type="ARBA" id="ARBA00006177"/>
    </source>
</evidence>
<organism evidence="17 18">
    <name type="scientific">Bombyx mori</name>
    <name type="common">Silk moth</name>
    <dbReference type="NCBI Taxonomy" id="7091"/>
    <lineage>
        <taxon>Eukaryota</taxon>
        <taxon>Metazoa</taxon>
        <taxon>Ecdysozoa</taxon>
        <taxon>Arthropoda</taxon>
        <taxon>Hexapoda</taxon>
        <taxon>Insecta</taxon>
        <taxon>Pterygota</taxon>
        <taxon>Neoptera</taxon>
        <taxon>Endopterygota</taxon>
        <taxon>Lepidoptera</taxon>
        <taxon>Glossata</taxon>
        <taxon>Ditrysia</taxon>
        <taxon>Bombycoidea</taxon>
        <taxon>Bombycidae</taxon>
        <taxon>Bombycinae</taxon>
        <taxon>Bombyx</taxon>
    </lineage>
</organism>
<feature type="compositionally biased region" description="Low complexity" evidence="14">
    <location>
        <begin position="268"/>
        <end position="291"/>
    </location>
</feature>
<sequence>MFRTCCVLGCGVTSTQDIIFFDFPTSRLLRQRWLKVIAPSCKITLESGLCSKHFAKTDYEYIRGKVRLKRKVVPTLFIKDTSVKTRTEDLIENSISDKTEKSNNNIDNKSVITNDKIKTVHKNNKKTKKNIDKICEKLIINKNNKLDASVNNGIADVLGHTPNGPSVCADSKITNETLVHGVVESTSETHSDKHTEIDSSDNNVNSVSDSVDKFTVNTSDECSKNVINSKTDINSDENVISNKIANKSAPASESAGKPTGVRTRRGRPVGPGAPVVRVSTDSADSGTDSASEVSLRSTNDYGRKIGTAHVEPDKQDIEELLTNYQIVKSKPRRLASPPPPAHPAPHPADDVQEVPVHSAKLKEKDPVYIEIAVGQEGAARSDCLLVMESVQVELDPATLMLPDRDDDCANSSKEDPISLLTSSDEDDVIIQEPKIDTVELSSETDEDDVPLVRLARPGSPDNLARIFWGVYRNYCLQCKYSAADELDYRRHVRAHQTVLHVCHTCGYTTASRPQLERHSRKHAADKKFKCHLCDFKAKHHMSLIYHMKSHSKTKVLDLDENEGRKKRRYSCLECTYSTDRWSDLNRHRSRRHPPSDTDDDCQPK</sequence>
<dbReference type="InterPro" id="IPR013087">
    <property type="entry name" value="Znf_C2H2_type"/>
</dbReference>
<evidence type="ECO:0000256" key="8">
    <source>
        <dbReference type="ARBA" id="ARBA00023125"/>
    </source>
</evidence>
<dbReference type="Gene3D" id="3.30.160.60">
    <property type="entry name" value="Classic Zinc Finger"/>
    <property type="match status" value="2"/>
</dbReference>
<dbReference type="InterPro" id="IPR036236">
    <property type="entry name" value="Znf_C2H2_sf"/>
</dbReference>
<keyword evidence="4 12" id="KW-0863">Zinc-finger</keyword>
<feature type="compositionally biased region" description="Pro residues" evidence="14">
    <location>
        <begin position="336"/>
        <end position="346"/>
    </location>
</feature>
<evidence type="ECO:0000256" key="3">
    <source>
        <dbReference type="ARBA" id="ARBA00022723"/>
    </source>
</evidence>
<dbReference type="Pfam" id="PF05485">
    <property type="entry name" value="THAP"/>
    <property type="match status" value="1"/>
</dbReference>
<evidence type="ECO:0000256" key="10">
    <source>
        <dbReference type="ARBA" id="ARBA00023242"/>
    </source>
</evidence>
<keyword evidence="18" id="KW-1185">Reference proteome</keyword>
<dbReference type="RefSeq" id="XP_012545976.1">
    <property type="nucleotide sequence ID" value="XM_012690522.3"/>
</dbReference>
<dbReference type="InterPro" id="IPR038441">
    <property type="entry name" value="THAP_Znf_sf"/>
</dbReference>
<proteinExistence type="inferred from homology"/>
<dbReference type="GeneID" id="101745670"/>
<evidence type="ECO:0000256" key="5">
    <source>
        <dbReference type="ARBA" id="ARBA00022833"/>
    </source>
</evidence>
<protein>
    <submittedName>
        <fullName evidence="17">Uncharacterized protein</fullName>
    </submittedName>
</protein>
<feature type="domain" description="THAP-type" evidence="16">
    <location>
        <begin position="1"/>
        <end position="77"/>
    </location>
</feature>
<keyword evidence="8 13" id="KW-0238">DNA-binding</keyword>
<evidence type="ECO:0000259" key="15">
    <source>
        <dbReference type="PROSITE" id="PS50157"/>
    </source>
</evidence>
<evidence type="ECO:0000256" key="11">
    <source>
        <dbReference type="ARBA" id="ARBA00023306"/>
    </source>
</evidence>
<keyword evidence="11" id="KW-0131">Cell cycle</keyword>
<dbReference type="GO" id="GO:0005654">
    <property type="term" value="C:nucleoplasm"/>
    <property type="evidence" value="ECO:0007669"/>
    <property type="project" value="UniProtKB-SubCell"/>
</dbReference>
<dbReference type="PANTHER" id="PTHR46600">
    <property type="entry name" value="THAP DOMAIN-CONTAINING"/>
    <property type="match status" value="1"/>
</dbReference>
<evidence type="ECO:0000256" key="4">
    <source>
        <dbReference type="ARBA" id="ARBA00022771"/>
    </source>
</evidence>
<dbReference type="SUPFAM" id="SSF57716">
    <property type="entry name" value="Glucocorticoid receptor-like (DNA-binding domain)"/>
    <property type="match status" value="1"/>
</dbReference>
<evidence type="ECO:0000256" key="7">
    <source>
        <dbReference type="ARBA" id="ARBA00023054"/>
    </source>
</evidence>
<dbReference type="SMART" id="SM00980">
    <property type="entry name" value="THAP"/>
    <property type="match status" value="1"/>
</dbReference>
<evidence type="ECO:0000256" key="9">
    <source>
        <dbReference type="ARBA" id="ARBA00023163"/>
    </source>
</evidence>
<comment type="similarity">
    <text evidence="2">Belongs to the THAP1 family.</text>
</comment>
<dbReference type="SUPFAM" id="SSF57667">
    <property type="entry name" value="beta-beta-alpha zinc fingers"/>
    <property type="match status" value="1"/>
</dbReference>
<evidence type="ECO:0000259" key="16">
    <source>
        <dbReference type="PROSITE" id="PS50950"/>
    </source>
</evidence>
<dbReference type="PANTHER" id="PTHR46600:SF1">
    <property type="entry name" value="THAP DOMAIN-CONTAINING PROTEIN 1"/>
    <property type="match status" value="1"/>
</dbReference>
<evidence type="ECO:0000256" key="12">
    <source>
        <dbReference type="PROSITE-ProRule" id="PRU00042"/>
    </source>
</evidence>
<evidence type="ECO:0000256" key="1">
    <source>
        <dbReference type="ARBA" id="ARBA00004642"/>
    </source>
</evidence>
<dbReference type="Gene3D" id="6.20.210.20">
    <property type="entry name" value="THAP domain"/>
    <property type="match status" value="1"/>
</dbReference>
<evidence type="ECO:0000313" key="17">
    <source>
        <dbReference type="EnsemblMetazoa" id="XP_012545976.1"/>
    </source>
</evidence>
<dbReference type="EnsemblMetazoa" id="XM_012690522.2">
    <property type="protein sequence ID" value="XP_012545976.1"/>
    <property type="gene ID" value="LOC101745670"/>
</dbReference>
<accession>A0A8R2C624</accession>
<dbReference type="InterPro" id="IPR006612">
    <property type="entry name" value="THAP_Znf"/>
</dbReference>
<dbReference type="AlphaFoldDB" id="A0A8R2C624"/>
<dbReference type="PROSITE" id="PS50950">
    <property type="entry name" value="ZF_THAP"/>
    <property type="match status" value="1"/>
</dbReference>
<keyword evidence="5" id="KW-0862">Zinc</keyword>
<name>A0A8R2C624_BOMMO</name>
<dbReference type="GO" id="GO:0008270">
    <property type="term" value="F:zinc ion binding"/>
    <property type="evidence" value="ECO:0007669"/>
    <property type="project" value="UniProtKB-KW"/>
</dbReference>